<dbReference type="Proteomes" id="UP001174936">
    <property type="component" value="Unassembled WGS sequence"/>
</dbReference>
<evidence type="ECO:0000256" key="1">
    <source>
        <dbReference type="SAM" id="MobiDB-lite"/>
    </source>
</evidence>
<evidence type="ECO:0000313" key="2">
    <source>
        <dbReference type="EMBL" id="KAK0649707.1"/>
    </source>
</evidence>
<protein>
    <submittedName>
        <fullName evidence="2">Uncharacterized protein</fullName>
    </submittedName>
</protein>
<proteinExistence type="predicted"/>
<evidence type="ECO:0000313" key="3">
    <source>
        <dbReference type="Proteomes" id="UP001174936"/>
    </source>
</evidence>
<gene>
    <name evidence="2" type="ORF">B0T16DRAFT_410599</name>
</gene>
<comment type="caution">
    <text evidence="2">The sequence shown here is derived from an EMBL/GenBank/DDBJ whole genome shotgun (WGS) entry which is preliminary data.</text>
</comment>
<dbReference type="EMBL" id="JAULSV010000003">
    <property type="protein sequence ID" value="KAK0649707.1"/>
    <property type="molecule type" value="Genomic_DNA"/>
</dbReference>
<name>A0AA39YDW5_9PEZI</name>
<sequence>MMETQRARVHGLLGMVCGTILPQGIVPRRRCQHPHDASHAFQPAAENHAAKSRCT</sequence>
<reference evidence="2" key="1">
    <citation type="submission" date="2023-06" db="EMBL/GenBank/DDBJ databases">
        <title>Genome-scale phylogeny and comparative genomics of the fungal order Sordariales.</title>
        <authorList>
            <consortium name="Lawrence Berkeley National Laboratory"/>
            <person name="Hensen N."/>
            <person name="Bonometti L."/>
            <person name="Westerberg I."/>
            <person name="Brannstrom I.O."/>
            <person name="Guillou S."/>
            <person name="Cros-Aarteil S."/>
            <person name="Calhoun S."/>
            <person name="Haridas S."/>
            <person name="Kuo A."/>
            <person name="Mondo S."/>
            <person name="Pangilinan J."/>
            <person name="Riley R."/>
            <person name="Labutti K."/>
            <person name="Andreopoulos B."/>
            <person name="Lipzen A."/>
            <person name="Chen C."/>
            <person name="Yanf M."/>
            <person name="Daum C."/>
            <person name="Ng V."/>
            <person name="Clum A."/>
            <person name="Steindorff A."/>
            <person name="Ohm R."/>
            <person name="Martin F."/>
            <person name="Silar P."/>
            <person name="Natvig D."/>
            <person name="Lalanne C."/>
            <person name="Gautier V."/>
            <person name="Ament-Velasquez S.L."/>
            <person name="Kruys A."/>
            <person name="Hutchinson M.I."/>
            <person name="Powell A.J."/>
            <person name="Barry K."/>
            <person name="Miller A.N."/>
            <person name="Grigoriev I.V."/>
            <person name="Debuchy R."/>
            <person name="Gladieux P."/>
            <person name="Thoren M.H."/>
            <person name="Johannesson H."/>
        </authorList>
    </citation>
    <scope>NUCLEOTIDE SEQUENCE</scope>
    <source>
        <strain evidence="2">SMH2532-1</strain>
    </source>
</reference>
<keyword evidence="3" id="KW-1185">Reference proteome</keyword>
<organism evidence="2 3">
    <name type="scientific">Cercophora newfieldiana</name>
    <dbReference type="NCBI Taxonomy" id="92897"/>
    <lineage>
        <taxon>Eukaryota</taxon>
        <taxon>Fungi</taxon>
        <taxon>Dikarya</taxon>
        <taxon>Ascomycota</taxon>
        <taxon>Pezizomycotina</taxon>
        <taxon>Sordariomycetes</taxon>
        <taxon>Sordariomycetidae</taxon>
        <taxon>Sordariales</taxon>
        <taxon>Lasiosphaeriaceae</taxon>
        <taxon>Cercophora</taxon>
    </lineage>
</organism>
<feature type="region of interest" description="Disordered" evidence="1">
    <location>
        <begin position="34"/>
        <end position="55"/>
    </location>
</feature>
<dbReference type="AlphaFoldDB" id="A0AA39YDW5"/>
<accession>A0AA39YDW5</accession>